<keyword evidence="5 8" id="KW-0378">Hydrolase</keyword>
<evidence type="ECO:0000256" key="1">
    <source>
        <dbReference type="ARBA" id="ARBA00004613"/>
    </source>
</evidence>
<dbReference type="Proteomes" id="UP000562929">
    <property type="component" value="Unassembled WGS sequence"/>
</dbReference>
<dbReference type="Gene3D" id="3.40.50.1820">
    <property type="entry name" value="alpha/beta hydrolase"/>
    <property type="match status" value="1"/>
</dbReference>
<proteinExistence type="inferred from homology"/>
<protein>
    <recommendedName>
        <fullName evidence="8">Carboxylic ester hydrolase</fullName>
        <ecNumber evidence="8">3.1.1.-</ecNumber>
    </recommendedName>
</protein>
<accession>A0A8H4Q8N6</accession>
<dbReference type="SUPFAM" id="SSF53474">
    <property type="entry name" value="alpha/beta-Hydrolases"/>
    <property type="match status" value="1"/>
</dbReference>
<dbReference type="OrthoDB" id="408631at2759"/>
<dbReference type="EMBL" id="JAACLJ010000003">
    <property type="protein sequence ID" value="KAF4589808.1"/>
    <property type="molecule type" value="Genomic_DNA"/>
</dbReference>
<evidence type="ECO:0000256" key="5">
    <source>
        <dbReference type="ARBA" id="ARBA00022801"/>
    </source>
</evidence>
<evidence type="ECO:0000313" key="11">
    <source>
        <dbReference type="EMBL" id="KAF4589808.1"/>
    </source>
</evidence>
<keyword evidence="4" id="KW-0732">Signal</keyword>
<comment type="subcellular location">
    <subcellularLocation>
        <location evidence="1">Secreted</location>
    </subcellularLocation>
</comment>
<feature type="compositionally biased region" description="Low complexity" evidence="9">
    <location>
        <begin position="26"/>
        <end position="39"/>
    </location>
</feature>
<keyword evidence="3" id="KW-0964">Secreted</keyword>
<evidence type="ECO:0000256" key="3">
    <source>
        <dbReference type="ARBA" id="ARBA00022525"/>
    </source>
</evidence>
<dbReference type="GO" id="GO:0005576">
    <property type="term" value="C:extracellular region"/>
    <property type="evidence" value="ECO:0007669"/>
    <property type="project" value="UniProtKB-SubCell"/>
</dbReference>
<comment type="similarity">
    <text evidence="2 8">Belongs to the type-B carboxylesterase/lipase family.</text>
</comment>
<evidence type="ECO:0000256" key="2">
    <source>
        <dbReference type="ARBA" id="ARBA00005964"/>
    </source>
</evidence>
<dbReference type="InterPro" id="IPR029058">
    <property type="entry name" value="AB_hydrolase_fold"/>
</dbReference>
<dbReference type="FunFam" id="3.40.50.1820:FF:000213">
    <property type="entry name" value="Carboxylic ester hydrolase"/>
    <property type="match status" value="1"/>
</dbReference>
<dbReference type="PANTHER" id="PTHR11559">
    <property type="entry name" value="CARBOXYLESTERASE"/>
    <property type="match status" value="1"/>
</dbReference>
<feature type="region of interest" description="Disordered" evidence="9">
    <location>
        <begin position="1"/>
        <end position="54"/>
    </location>
</feature>
<evidence type="ECO:0000259" key="10">
    <source>
        <dbReference type="Pfam" id="PF00135"/>
    </source>
</evidence>
<sequence length="540" mass="59753">MEDHRPRAKPGLQTHRPLDPDNGIFPRNPLRRSPLGPLRLRPPRPRSLPLGSRDATISAPACPQMLLSTTATDIFTKLAGKALDSPLLREYRGREDCLTLDVQRPAGVERGAKLPVLFWIWGGAFAFGGSAMYDATSLLELARSQNQDFIFVAINHRLGGFGFLPGKQVLADGSANLGLLDQRLALEWVADNIEAFGGDPEKVTLWGLSSGGISVFDQMLLYGGNATYKGRPLFRAAIVNSGGSAPAEPVDGVKGQAIYDAVAERAGCLDTTDSLTCLRNKDYPTLLDAMNSVPAFFSYSSIALSYLPRPDGVVLPDSPDRLAEQGRIHAVPVIMGNQEDEGTTIALFQWNLTSADDLAAYLSTALFPTFPRRKLKEYVDLYDPPLLQGSPHRTGLLNELYPGFKRVAAVLGDLTFTLSRRILLLTLSRTKPTMKVWSYISSYHHAIPFLGTYHASDVTQVFFGVPDNYAARSCRTYYLNFLHHLDPNKGVLRYAFWPRWSADGRNLLWFRWPWGNDFMKDDFRPGAEAWLAENAGGLHL</sequence>
<evidence type="ECO:0000256" key="6">
    <source>
        <dbReference type="ARBA" id="ARBA00023098"/>
    </source>
</evidence>
<keyword evidence="6" id="KW-0443">Lipid metabolism</keyword>
<reference evidence="11 12" key="1">
    <citation type="journal article" date="2020" name="G3 (Bethesda)">
        <title>Genetic Underpinnings of Host Manipulation by Ophiocordyceps as Revealed by Comparative Transcriptomics.</title>
        <authorList>
            <person name="Will I."/>
            <person name="Das B."/>
            <person name="Trinh T."/>
            <person name="Brachmann A."/>
            <person name="Ohm R.A."/>
            <person name="de Bekker C."/>
        </authorList>
    </citation>
    <scope>NUCLEOTIDE SEQUENCE [LARGE SCALE GENOMIC DNA]</scope>
    <source>
        <strain evidence="11 12">EC05</strain>
    </source>
</reference>
<dbReference type="PROSITE" id="PS00122">
    <property type="entry name" value="CARBOXYLESTERASE_B_1"/>
    <property type="match status" value="1"/>
</dbReference>
<feature type="domain" description="Carboxylesterase type B" evidence="10">
    <location>
        <begin position="33"/>
        <end position="489"/>
    </location>
</feature>
<name>A0A8H4Q8N6_9HYPO</name>
<dbReference type="GO" id="GO:0006629">
    <property type="term" value="P:lipid metabolic process"/>
    <property type="evidence" value="ECO:0007669"/>
    <property type="project" value="UniProtKB-KW"/>
</dbReference>
<dbReference type="InterPro" id="IPR002018">
    <property type="entry name" value="CarbesteraseB"/>
</dbReference>
<dbReference type="Pfam" id="PF00135">
    <property type="entry name" value="COesterase"/>
    <property type="match status" value="1"/>
</dbReference>
<keyword evidence="7" id="KW-0325">Glycoprotein</keyword>
<comment type="caution">
    <text evidence="11">The sequence shown here is derived from an EMBL/GenBank/DDBJ whole genome shotgun (WGS) entry which is preliminary data.</text>
</comment>
<evidence type="ECO:0000313" key="12">
    <source>
        <dbReference type="Proteomes" id="UP000562929"/>
    </source>
</evidence>
<dbReference type="InterPro" id="IPR019826">
    <property type="entry name" value="Carboxylesterase_B_AS"/>
</dbReference>
<keyword evidence="12" id="KW-1185">Reference proteome</keyword>
<evidence type="ECO:0000256" key="9">
    <source>
        <dbReference type="SAM" id="MobiDB-lite"/>
    </source>
</evidence>
<dbReference type="EC" id="3.1.1.-" evidence="8"/>
<dbReference type="InterPro" id="IPR050309">
    <property type="entry name" value="Type-B_Carboxylest/Lipase"/>
</dbReference>
<dbReference type="AlphaFoldDB" id="A0A8H4Q8N6"/>
<organism evidence="11 12">
    <name type="scientific">Ophiocordyceps camponoti-floridani</name>
    <dbReference type="NCBI Taxonomy" id="2030778"/>
    <lineage>
        <taxon>Eukaryota</taxon>
        <taxon>Fungi</taxon>
        <taxon>Dikarya</taxon>
        <taxon>Ascomycota</taxon>
        <taxon>Pezizomycotina</taxon>
        <taxon>Sordariomycetes</taxon>
        <taxon>Hypocreomycetidae</taxon>
        <taxon>Hypocreales</taxon>
        <taxon>Ophiocordycipitaceae</taxon>
        <taxon>Ophiocordyceps</taxon>
    </lineage>
</organism>
<evidence type="ECO:0000256" key="4">
    <source>
        <dbReference type="ARBA" id="ARBA00022729"/>
    </source>
</evidence>
<dbReference type="GO" id="GO:0016787">
    <property type="term" value="F:hydrolase activity"/>
    <property type="evidence" value="ECO:0007669"/>
    <property type="project" value="UniProtKB-KW"/>
</dbReference>
<evidence type="ECO:0000256" key="7">
    <source>
        <dbReference type="ARBA" id="ARBA00023180"/>
    </source>
</evidence>
<gene>
    <name evidence="11" type="ORF">GQ602_003697</name>
</gene>
<evidence type="ECO:0000256" key="8">
    <source>
        <dbReference type="RuleBase" id="RU361235"/>
    </source>
</evidence>